<keyword evidence="8" id="KW-1185">Reference proteome</keyword>
<keyword evidence="2" id="KW-0539">Nucleus</keyword>
<dbReference type="FunCoup" id="A0A2K1IFJ9">
    <property type="interactions" value="2941"/>
</dbReference>
<dbReference type="GO" id="GO:0008270">
    <property type="term" value="F:zinc ion binding"/>
    <property type="evidence" value="ECO:0007669"/>
    <property type="project" value="UniProtKB-KW"/>
</dbReference>
<keyword evidence="3" id="KW-0862">Zinc</keyword>
<proteinExistence type="predicted"/>
<dbReference type="AlphaFoldDB" id="A0A2K1IFJ9"/>
<dbReference type="STRING" id="3218.A0A2K1IFJ9"/>
<dbReference type="EMBL" id="ABEU02000024">
    <property type="protein sequence ID" value="PNR28053.1"/>
    <property type="molecule type" value="Genomic_DNA"/>
</dbReference>
<sequence length="967" mass="107744">MSTMADKFSNFAQSFQVGPVDTPAAFSGSGPKREAALERLALLEPRELSAEAKTETCRATRDLRSCGRAVHHVVSTCGHACLCVECLQRTISCPICRTPTGSSGQHQLRLYDECVDAGLIQKNSDLLSEGADVGRLYSFFDVALDNSLVSLICHYVAEVCMDEGAVSSNAMVSILLDGGVVKNWCKRTFHNIALELRDIYNLSPRQMIFKLDTIEWKGRKLGGVIHVLEALEAPLVDQPLSPTLYELRQLLESIRKVVQHLEVMAWCARHQFLETIRSSYESISQWHTAVKERKLVAQDRAWSVTDKKSKLGDSQPATLFIEDALANLGLLDDDNEDEMGSEDLPELGWLRQGPTAHTPASLRFRCDEPMQSTSPYPPESVRTAVDLLFLEGACDLVLAKKAIFLYFLFDRHWGLSDEKWREVVDDYASIFSIPRHLMLESLVFYLLDDSSDHALEEACQLLPEIASHNTHPKVATVLLERRKPEVALAVLRASGLHGLGSGIVPLSDALTTVRVWLQCGLLTEGYSYQRAYVDGVKREEGDWLTSTEVLVSEISRLCMGMSLLDKMLGLPWRKEEEKYVRKCLLNRAEEDPSCTAGNLLVVFYVQRCRYIEARDVHKRLSELENMWVLRCTDGAKNSRVRMASEQRLRIVEKCMELLPEVQRQQASSAIVESREPNVESPKSRMLAVDQQRFPPLASPLFGSAAGNLIREPVAFEENNVPSTSAWASSSQPSFAQERLGLRSPAPPSPIFSNMFPKTNGPTASREFATLGDSPVQGRRLGYEAEQPRESHYPTVDLGNSLRCDGMDAAGPGSWASGLDKRMPVKMNGIDHSGNELFLTMENGFRTDELLTGNGESMEMDAGGTSSWPSNGKRHPSDRSWLQKDVEKEASKDFTFKGTNGGNELLQDTGVLPRESSRRNAEADENGGSRWRSDEGDEPVSSPPPSTRLKALNQSQARSRSRFYSFRV</sequence>
<evidence type="ECO:0000259" key="5">
    <source>
        <dbReference type="PROSITE" id="PS50089"/>
    </source>
</evidence>
<evidence type="ECO:0000256" key="4">
    <source>
        <dbReference type="SAM" id="MobiDB-lite"/>
    </source>
</evidence>
<evidence type="ECO:0000256" key="3">
    <source>
        <dbReference type="PROSITE-ProRule" id="PRU00175"/>
    </source>
</evidence>
<dbReference type="InterPro" id="IPR044718">
    <property type="entry name" value="HOS1"/>
</dbReference>
<dbReference type="EnsemblPlants" id="Pp3c24_4970V3.1">
    <property type="protein sequence ID" value="Pp3c24_4970V3.1"/>
    <property type="gene ID" value="Pp3c24_4970"/>
</dbReference>
<reference evidence="7" key="3">
    <citation type="submission" date="2020-12" db="UniProtKB">
        <authorList>
            <consortium name="EnsemblPlants"/>
        </authorList>
    </citation>
    <scope>IDENTIFICATION</scope>
</reference>
<dbReference type="OrthoDB" id="20729at2759"/>
<dbReference type="PANTHER" id="PTHR47358">
    <property type="entry name" value="E3 UBIQUITIN-PROTEIN LIGASE HOS1"/>
    <property type="match status" value="1"/>
</dbReference>
<organism evidence="6">
    <name type="scientific">Physcomitrium patens</name>
    <name type="common">Spreading-leaved earth moss</name>
    <name type="synonym">Physcomitrella patens</name>
    <dbReference type="NCBI Taxonomy" id="3218"/>
    <lineage>
        <taxon>Eukaryota</taxon>
        <taxon>Viridiplantae</taxon>
        <taxon>Streptophyta</taxon>
        <taxon>Embryophyta</taxon>
        <taxon>Bryophyta</taxon>
        <taxon>Bryophytina</taxon>
        <taxon>Bryopsida</taxon>
        <taxon>Funariidae</taxon>
        <taxon>Funariales</taxon>
        <taxon>Funariaceae</taxon>
        <taxon>Physcomitrium</taxon>
    </lineage>
</organism>
<dbReference type="EnsemblPlants" id="Pp3c24_4970V3.2">
    <property type="protein sequence ID" value="Pp3c24_4970V3.2"/>
    <property type="gene ID" value="Pp3c24_4970"/>
</dbReference>
<dbReference type="Gramene" id="Pp3c24_4970V3.2">
    <property type="protein sequence ID" value="Pp3c24_4970V3.2"/>
    <property type="gene ID" value="Pp3c24_4970"/>
</dbReference>
<dbReference type="GO" id="GO:0004842">
    <property type="term" value="F:ubiquitin-protein transferase activity"/>
    <property type="evidence" value="ECO:0000318"/>
    <property type="project" value="GO_Central"/>
</dbReference>
<keyword evidence="3" id="KW-0479">Metal-binding</keyword>
<dbReference type="Gene3D" id="3.30.40.10">
    <property type="entry name" value="Zinc/RING finger domain, C3HC4 (zinc finger)"/>
    <property type="match status" value="1"/>
</dbReference>
<feature type="domain" description="RING-type" evidence="5">
    <location>
        <begin position="66"/>
        <end position="97"/>
    </location>
</feature>
<keyword evidence="3" id="KW-0863">Zinc-finger</keyword>
<evidence type="ECO:0000256" key="1">
    <source>
        <dbReference type="ARBA" id="ARBA00004123"/>
    </source>
</evidence>
<name>A0A2K1IFJ9_PHYPA</name>
<protein>
    <recommendedName>
        <fullName evidence="5">RING-type domain-containing protein</fullName>
    </recommendedName>
</protein>
<evidence type="ECO:0000313" key="6">
    <source>
        <dbReference type="EMBL" id="PNR28053.1"/>
    </source>
</evidence>
<dbReference type="GO" id="GO:0005737">
    <property type="term" value="C:cytoplasm"/>
    <property type="evidence" value="ECO:0000318"/>
    <property type="project" value="GO_Central"/>
</dbReference>
<dbReference type="PROSITE" id="PS50089">
    <property type="entry name" value="ZF_RING_2"/>
    <property type="match status" value="1"/>
</dbReference>
<dbReference type="GO" id="GO:0016567">
    <property type="term" value="P:protein ubiquitination"/>
    <property type="evidence" value="ECO:0007669"/>
    <property type="project" value="InterPro"/>
</dbReference>
<dbReference type="PANTHER" id="PTHR47358:SF2">
    <property type="entry name" value="E3 UBIQUITIN-PROTEIN LIGASE HOS1"/>
    <property type="match status" value="1"/>
</dbReference>
<feature type="compositionally biased region" description="Basic and acidic residues" evidence="4">
    <location>
        <begin position="874"/>
        <end position="894"/>
    </location>
</feature>
<evidence type="ECO:0000313" key="8">
    <source>
        <dbReference type="Proteomes" id="UP000006727"/>
    </source>
</evidence>
<dbReference type="KEGG" id="ppp:112276920"/>
<feature type="region of interest" description="Disordered" evidence="4">
    <location>
        <begin position="848"/>
        <end position="967"/>
    </location>
</feature>
<evidence type="ECO:0000313" key="7">
    <source>
        <dbReference type="EnsemblPlants" id="Pp3c24_4970V3.1"/>
    </source>
</evidence>
<dbReference type="InterPro" id="IPR001841">
    <property type="entry name" value="Znf_RING"/>
</dbReference>
<dbReference type="GeneID" id="112276920"/>
<dbReference type="RefSeq" id="XP_024364505.1">
    <property type="nucleotide sequence ID" value="XM_024508737.2"/>
</dbReference>
<dbReference type="Gramene" id="Pp3c24_4970V3.1">
    <property type="protein sequence ID" value="Pp3c24_4970V3.1"/>
    <property type="gene ID" value="Pp3c24_4970"/>
</dbReference>
<dbReference type="InterPro" id="IPR025151">
    <property type="entry name" value="ELYS_dom"/>
</dbReference>
<dbReference type="GO" id="GO:0005634">
    <property type="term" value="C:nucleus"/>
    <property type="evidence" value="ECO:0000318"/>
    <property type="project" value="GO_Central"/>
</dbReference>
<gene>
    <name evidence="7" type="primary">LOC112276920</name>
    <name evidence="6" type="ORF">PHYPA_028645</name>
</gene>
<dbReference type="InterPro" id="IPR013083">
    <property type="entry name" value="Znf_RING/FYVE/PHD"/>
</dbReference>
<dbReference type="Proteomes" id="UP000006727">
    <property type="component" value="Chromosome 24"/>
</dbReference>
<dbReference type="PaxDb" id="3218-PP1S274_80V6.1"/>
<dbReference type="GO" id="GO:0045892">
    <property type="term" value="P:negative regulation of DNA-templated transcription"/>
    <property type="evidence" value="ECO:0000318"/>
    <property type="project" value="GO_Central"/>
</dbReference>
<evidence type="ECO:0000256" key="2">
    <source>
        <dbReference type="ARBA" id="ARBA00023242"/>
    </source>
</evidence>
<accession>A0A2K1IFJ9</accession>
<dbReference type="Pfam" id="PF13934">
    <property type="entry name" value="ELYS"/>
    <property type="match status" value="1"/>
</dbReference>
<reference evidence="6 8" key="2">
    <citation type="journal article" date="2018" name="Plant J.">
        <title>The Physcomitrella patens chromosome-scale assembly reveals moss genome structure and evolution.</title>
        <authorList>
            <person name="Lang D."/>
            <person name="Ullrich K.K."/>
            <person name="Murat F."/>
            <person name="Fuchs J."/>
            <person name="Jenkins J."/>
            <person name="Haas F.B."/>
            <person name="Piednoel M."/>
            <person name="Gundlach H."/>
            <person name="Van Bel M."/>
            <person name="Meyberg R."/>
            <person name="Vives C."/>
            <person name="Morata J."/>
            <person name="Symeonidi A."/>
            <person name="Hiss M."/>
            <person name="Muchero W."/>
            <person name="Kamisugi Y."/>
            <person name="Saleh O."/>
            <person name="Blanc G."/>
            <person name="Decker E.L."/>
            <person name="van Gessel N."/>
            <person name="Grimwood J."/>
            <person name="Hayes R.D."/>
            <person name="Graham S.W."/>
            <person name="Gunter L.E."/>
            <person name="McDaniel S.F."/>
            <person name="Hoernstein S.N.W."/>
            <person name="Larsson A."/>
            <person name="Li F.W."/>
            <person name="Perroud P.F."/>
            <person name="Phillips J."/>
            <person name="Ranjan P."/>
            <person name="Rokshar D.S."/>
            <person name="Rothfels C.J."/>
            <person name="Schneider L."/>
            <person name="Shu S."/>
            <person name="Stevenson D.W."/>
            <person name="Thummler F."/>
            <person name="Tillich M."/>
            <person name="Villarreal Aguilar J.C."/>
            <person name="Widiez T."/>
            <person name="Wong G.K."/>
            <person name="Wymore A."/>
            <person name="Zhang Y."/>
            <person name="Zimmer A.D."/>
            <person name="Quatrano R.S."/>
            <person name="Mayer K.F.X."/>
            <person name="Goodstein D."/>
            <person name="Casacuberta J.M."/>
            <person name="Vandepoele K."/>
            <person name="Reski R."/>
            <person name="Cuming A.C."/>
            <person name="Tuskan G.A."/>
            <person name="Maumus F."/>
            <person name="Salse J."/>
            <person name="Schmutz J."/>
            <person name="Rensing S.A."/>
        </authorList>
    </citation>
    <scope>NUCLEOTIDE SEQUENCE [LARGE SCALE GENOMIC DNA]</scope>
    <source>
        <strain evidence="7 8">cv. Gransden 2004</strain>
    </source>
</reference>
<comment type="subcellular location">
    <subcellularLocation>
        <location evidence="1">Nucleus</location>
    </subcellularLocation>
</comment>
<reference evidence="6 8" key="1">
    <citation type="journal article" date="2008" name="Science">
        <title>The Physcomitrella genome reveals evolutionary insights into the conquest of land by plants.</title>
        <authorList>
            <person name="Rensing S."/>
            <person name="Lang D."/>
            <person name="Zimmer A."/>
            <person name="Terry A."/>
            <person name="Salamov A."/>
            <person name="Shapiro H."/>
            <person name="Nishiyama T."/>
            <person name="Perroud P.-F."/>
            <person name="Lindquist E."/>
            <person name="Kamisugi Y."/>
            <person name="Tanahashi T."/>
            <person name="Sakakibara K."/>
            <person name="Fujita T."/>
            <person name="Oishi K."/>
            <person name="Shin-I T."/>
            <person name="Kuroki Y."/>
            <person name="Toyoda A."/>
            <person name="Suzuki Y."/>
            <person name="Hashimoto A."/>
            <person name="Yamaguchi K."/>
            <person name="Sugano A."/>
            <person name="Kohara Y."/>
            <person name="Fujiyama A."/>
            <person name="Anterola A."/>
            <person name="Aoki S."/>
            <person name="Ashton N."/>
            <person name="Barbazuk W.B."/>
            <person name="Barker E."/>
            <person name="Bennetzen J."/>
            <person name="Bezanilla M."/>
            <person name="Blankenship R."/>
            <person name="Cho S.H."/>
            <person name="Dutcher S."/>
            <person name="Estelle M."/>
            <person name="Fawcett J.A."/>
            <person name="Gundlach H."/>
            <person name="Hanada K."/>
            <person name="Heyl A."/>
            <person name="Hicks K.A."/>
            <person name="Hugh J."/>
            <person name="Lohr M."/>
            <person name="Mayer K."/>
            <person name="Melkozernov A."/>
            <person name="Murata T."/>
            <person name="Nelson D."/>
            <person name="Pils B."/>
            <person name="Prigge M."/>
            <person name="Reiss B."/>
            <person name="Renner T."/>
            <person name="Rombauts S."/>
            <person name="Rushton P."/>
            <person name="Sanderfoot A."/>
            <person name="Schween G."/>
            <person name="Shiu S.-H."/>
            <person name="Stueber K."/>
            <person name="Theodoulou F.L."/>
            <person name="Tu H."/>
            <person name="Van de Peer Y."/>
            <person name="Verrier P.J."/>
            <person name="Waters E."/>
            <person name="Wood A."/>
            <person name="Yang L."/>
            <person name="Cove D."/>
            <person name="Cuming A."/>
            <person name="Hasebe M."/>
            <person name="Lucas S."/>
            <person name="Mishler D.B."/>
            <person name="Reski R."/>
            <person name="Grigoriev I."/>
            <person name="Quatrano R.S."/>
            <person name="Boore J.L."/>
        </authorList>
    </citation>
    <scope>NUCLEOTIDE SEQUENCE [LARGE SCALE GENOMIC DNA]</scope>
    <source>
        <strain evidence="7 8">cv. Gransden 2004</strain>
    </source>
</reference>